<accession>A0AA46E0K9</accession>
<name>A0AA46E0K9_9FUSO</name>
<dbReference type="Gene3D" id="3.20.20.70">
    <property type="entry name" value="Aldolase class I"/>
    <property type="match status" value="1"/>
</dbReference>
<dbReference type="InterPro" id="IPR013785">
    <property type="entry name" value="Aldolase_TIM"/>
</dbReference>
<dbReference type="AlphaFoldDB" id="A0AA46E0K9"/>
<organism evidence="3 4">
    <name type="scientific">Hypnocyclicus thermotrophus</name>
    <dbReference type="NCBI Taxonomy" id="1627895"/>
    <lineage>
        <taxon>Bacteria</taxon>
        <taxon>Fusobacteriati</taxon>
        <taxon>Fusobacteriota</taxon>
        <taxon>Fusobacteriia</taxon>
        <taxon>Fusobacteriales</taxon>
        <taxon>Fusobacteriaceae</taxon>
        <taxon>Hypnocyclicus</taxon>
    </lineage>
</organism>
<reference evidence="3 4" key="1">
    <citation type="submission" date="2019-03" db="EMBL/GenBank/DDBJ databases">
        <title>Genomic Encyclopedia of Type Strains, Phase IV (KMG-IV): sequencing the most valuable type-strain genomes for metagenomic binning, comparative biology and taxonomic classification.</title>
        <authorList>
            <person name="Goeker M."/>
        </authorList>
    </citation>
    <scope>NUCLEOTIDE SEQUENCE [LARGE SCALE GENOMIC DNA]</scope>
    <source>
        <strain evidence="3 4">DSM 100055</strain>
    </source>
</reference>
<dbReference type="RefSeq" id="WP_134111800.1">
    <property type="nucleotide sequence ID" value="NZ_SOBG01000001.1"/>
</dbReference>
<dbReference type="GO" id="GO:0016052">
    <property type="term" value="P:carbohydrate catabolic process"/>
    <property type="evidence" value="ECO:0007669"/>
    <property type="project" value="InterPro"/>
</dbReference>
<evidence type="ECO:0000256" key="1">
    <source>
        <dbReference type="ARBA" id="ARBA00022801"/>
    </source>
</evidence>
<evidence type="ECO:0000313" key="4">
    <source>
        <dbReference type="Proteomes" id="UP000294678"/>
    </source>
</evidence>
<dbReference type="PANTHER" id="PTHR43053:SF3">
    <property type="entry name" value="ALPHA-GALACTOSIDASE C-RELATED"/>
    <property type="match status" value="1"/>
</dbReference>
<keyword evidence="2" id="KW-0326">Glycosidase</keyword>
<dbReference type="GO" id="GO:0004557">
    <property type="term" value="F:alpha-galactosidase activity"/>
    <property type="evidence" value="ECO:0007669"/>
    <property type="project" value="InterPro"/>
</dbReference>
<comment type="caution">
    <text evidence="3">The sequence shown here is derived from an EMBL/GenBank/DDBJ whole genome shotgun (WGS) entry which is preliminary data.</text>
</comment>
<dbReference type="InterPro" id="IPR050985">
    <property type="entry name" value="Alpha-glycosidase_related"/>
</dbReference>
<gene>
    <name evidence="3" type="ORF">EV215_0056</name>
</gene>
<proteinExistence type="predicted"/>
<dbReference type="InterPro" id="IPR002252">
    <property type="entry name" value="Glyco_hydro_36"/>
</dbReference>
<keyword evidence="4" id="KW-1185">Reference proteome</keyword>
<evidence type="ECO:0000313" key="3">
    <source>
        <dbReference type="EMBL" id="TDT72268.1"/>
    </source>
</evidence>
<dbReference type="InterPro" id="IPR017853">
    <property type="entry name" value="GH"/>
</dbReference>
<dbReference type="CDD" id="cd14791">
    <property type="entry name" value="GH36"/>
    <property type="match status" value="1"/>
</dbReference>
<keyword evidence="1" id="KW-0378">Hydrolase</keyword>
<dbReference type="SUPFAM" id="SSF51445">
    <property type="entry name" value="(Trans)glycosidases"/>
    <property type="match status" value="1"/>
</dbReference>
<dbReference type="EMBL" id="SOBG01000001">
    <property type="protein sequence ID" value="TDT72268.1"/>
    <property type="molecule type" value="Genomic_DNA"/>
</dbReference>
<sequence length="564" mass="67739">MKKFKIIYKVENKKVKKEIILEKNYICKDFSLNIKSNGNYIELLPNKLIIIEKVLMEISYEYIKSDKIFINGYQSWSDSKEVDINYKERKFNFLISPIVKKYKFKQYGDYNFYNYKNRSGIFHSSTYTYIKSKKNIYFLGSLNDYKSFTFIEHNTKQNKITFYKDLEKKEINSKITLFNIINIIDTNESKIFEKYFDILNLEKKENKKVNGWCSWYNYYENITEKIILKNLDNFFKEKTKLNYFQIDDGYQNAVGDWLLINNKFPKGMKYLAQEIKNKGYKPGIWLAPFAAEKKSILVSEHPEWILKDENGKFVYGGSNWSGFYALDIYNSDFREYLKNVFDVMINQWGYKLFKLDFLYVACLIPRKDKTRAEIMRDAMLFLREIIGDKEILGCGVPLVSAFGVVDYCRIGCDIGLDWDDKWYMKYMHRERISTKNAIRNSIYRYHMNGFAFYNDPDVFLLREDNISLSENEKETLFWINNIFGTLVFTSDNISKYNKKQKKMYKFSQEIKSREILNVKEENNIFEIKVKLNSKKNIFYINLNDKKIKYKNIELEKHQTIKKEY</sequence>
<dbReference type="Proteomes" id="UP000294678">
    <property type="component" value="Unassembled WGS sequence"/>
</dbReference>
<evidence type="ECO:0000256" key="2">
    <source>
        <dbReference type="ARBA" id="ARBA00023295"/>
    </source>
</evidence>
<dbReference type="Pfam" id="PF02065">
    <property type="entry name" value="Melibiase"/>
    <property type="match status" value="1"/>
</dbReference>
<dbReference type="PANTHER" id="PTHR43053">
    <property type="entry name" value="GLYCOSIDASE FAMILY 31"/>
    <property type="match status" value="1"/>
</dbReference>
<protein>
    <submittedName>
        <fullName evidence="3">Alpha-galactosidase</fullName>
    </submittedName>
</protein>